<dbReference type="GeneID" id="114790820"/>
<dbReference type="SUPFAM" id="SSF57850">
    <property type="entry name" value="RING/U-box"/>
    <property type="match status" value="1"/>
</dbReference>
<evidence type="ECO:0000256" key="13">
    <source>
        <dbReference type="PROSITE-ProRule" id="PRU00452"/>
    </source>
</evidence>
<dbReference type="AlphaFoldDB" id="A0AAY4BYA2"/>
<dbReference type="GO" id="GO:0061665">
    <property type="term" value="F:SUMO ligase activity"/>
    <property type="evidence" value="ECO:0007669"/>
    <property type="project" value="TreeGrafter"/>
</dbReference>
<evidence type="ECO:0000313" key="16">
    <source>
        <dbReference type="Ensembl" id="ENSDCDP00010025602.1"/>
    </source>
</evidence>
<dbReference type="GO" id="GO:0016925">
    <property type="term" value="P:protein sumoylation"/>
    <property type="evidence" value="ECO:0007669"/>
    <property type="project" value="TreeGrafter"/>
</dbReference>
<dbReference type="Ensembl" id="ENSDCDT00010031711.1">
    <property type="protein sequence ID" value="ENSDCDP00010025602.1"/>
    <property type="gene ID" value="ENSDCDG00010016279.1"/>
</dbReference>
<evidence type="ECO:0000256" key="6">
    <source>
        <dbReference type="ARBA" id="ARBA00022723"/>
    </source>
</evidence>
<keyword evidence="10" id="KW-0539">Nucleus</keyword>
<evidence type="ECO:0000256" key="8">
    <source>
        <dbReference type="ARBA" id="ARBA00022786"/>
    </source>
</evidence>
<keyword evidence="7 13" id="KW-0863">Zinc-finger</keyword>
<dbReference type="PROSITE" id="PS51044">
    <property type="entry name" value="ZF_SP_RING"/>
    <property type="match status" value="1"/>
</dbReference>
<name>A0AAY4BYA2_9TELE</name>
<feature type="region of interest" description="Disordered" evidence="14">
    <location>
        <begin position="122"/>
        <end position="143"/>
    </location>
</feature>
<dbReference type="RefSeq" id="XP_028837030.1">
    <property type="nucleotide sequence ID" value="XM_028981197.1"/>
</dbReference>
<evidence type="ECO:0000313" key="17">
    <source>
        <dbReference type="Proteomes" id="UP000694580"/>
    </source>
</evidence>
<comment type="pathway">
    <text evidence="2">Protein modification; protein sumoylation.</text>
</comment>
<evidence type="ECO:0000256" key="14">
    <source>
        <dbReference type="SAM" id="MobiDB-lite"/>
    </source>
</evidence>
<sequence length="225" mass="25295">MSMSTVQSTLSTLKTCQGDINTAMDIVTEVALDLVEAQGRDDDQNKLQGMMMECAKLDSDMTCFMEAVQTVTAQVTQDPDVILSLKSSFQTEFEALKSRVSDLNSHTKVVAFKNSVKKILDQEKQSEGGDDEEQDEEITVTQSQPNYTCPLTQVEMVNPVKNRKCQHHYDESAVLAMIQRQQKNHKKFRCPVVGCGNQDVNPEDLLPDPILKRKIQAHKRQNSKT</sequence>
<keyword evidence="8" id="KW-0833">Ubl conjugation pathway</keyword>
<evidence type="ECO:0000256" key="12">
    <source>
        <dbReference type="ARBA" id="ARBA00032533"/>
    </source>
</evidence>
<dbReference type="GO" id="GO:0005634">
    <property type="term" value="C:nucleus"/>
    <property type="evidence" value="ECO:0007669"/>
    <property type="project" value="UniProtKB-SubCell"/>
</dbReference>
<dbReference type="CDD" id="cd16651">
    <property type="entry name" value="SPL-RING_NSE2"/>
    <property type="match status" value="1"/>
</dbReference>
<comment type="subcellular location">
    <subcellularLocation>
        <location evidence="1">Nucleus</location>
    </subcellularLocation>
</comment>
<dbReference type="GO" id="GO:0000724">
    <property type="term" value="P:double-strand break repair via homologous recombination"/>
    <property type="evidence" value="ECO:0007669"/>
    <property type="project" value="InterPro"/>
</dbReference>
<reference evidence="16" key="3">
    <citation type="submission" date="2025-09" db="UniProtKB">
        <authorList>
            <consortium name="Ensembl"/>
        </authorList>
    </citation>
    <scope>IDENTIFICATION</scope>
</reference>
<keyword evidence="9" id="KW-0862">Zinc</keyword>
<evidence type="ECO:0000256" key="2">
    <source>
        <dbReference type="ARBA" id="ARBA00004718"/>
    </source>
</evidence>
<dbReference type="InterPro" id="IPR004181">
    <property type="entry name" value="Znf_MIZ"/>
</dbReference>
<dbReference type="InterPro" id="IPR026846">
    <property type="entry name" value="Nse2(Mms21)"/>
</dbReference>
<dbReference type="InterPro" id="IPR013083">
    <property type="entry name" value="Znf_RING/FYVE/PHD"/>
</dbReference>
<keyword evidence="5" id="KW-0808">Transferase</keyword>
<dbReference type="GO" id="GO:0008270">
    <property type="term" value="F:zinc ion binding"/>
    <property type="evidence" value="ECO:0007669"/>
    <property type="project" value="UniProtKB-KW"/>
</dbReference>
<comment type="similarity">
    <text evidence="3">Belongs to the NSE2 family.</text>
</comment>
<feature type="domain" description="SP-RING-type" evidence="15">
    <location>
        <begin position="134"/>
        <end position="220"/>
    </location>
</feature>
<reference evidence="16 17" key="1">
    <citation type="submission" date="2020-06" db="EMBL/GenBank/DDBJ databases">
        <authorList>
            <consortium name="Wellcome Sanger Institute Data Sharing"/>
        </authorList>
    </citation>
    <scope>NUCLEOTIDE SEQUENCE [LARGE SCALE GENOMIC DNA]</scope>
</reference>
<keyword evidence="17" id="KW-1185">Reference proteome</keyword>
<accession>A0AAY4BYA2</accession>
<organism evidence="16 17">
    <name type="scientific">Denticeps clupeoides</name>
    <name type="common">denticle herring</name>
    <dbReference type="NCBI Taxonomy" id="299321"/>
    <lineage>
        <taxon>Eukaryota</taxon>
        <taxon>Metazoa</taxon>
        <taxon>Chordata</taxon>
        <taxon>Craniata</taxon>
        <taxon>Vertebrata</taxon>
        <taxon>Euteleostomi</taxon>
        <taxon>Actinopterygii</taxon>
        <taxon>Neopterygii</taxon>
        <taxon>Teleostei</taxon>
        <taxon>Clupei</taxon>
        <taxon>Clupeiformes</taxon>
        <taxon>Denticipitoidei</taxon>
        <taxon>Denticipitidae</taxon>
        <taxon>Denticeps</taxon>
    </lineage>
</organism>
<evidence type="ECO:0000256" key="7">
    <source>
        <dbReference type="ARBA" id="ARBA00022771"/>
    </source>
</evidence>
<keyword evidence="6" id="KW-0479">Metal-binding</keyword>
<evidence type="ECO:0000256" key="3">
    <source>
        <dbReference type="ARBA" id="ARBA00008212"/>
    </source>
</evidence>
<feature type="compositionally biased region" description="Acidic residues" evidence="14">
    <location>
        <begin position="128"/>
        <end position="138"/>
    </location>
</feature>
<gene>
    <name evidence="16" type="primary">NSMCE2</name>
</gene>
<protein>
    <recommendedName>
        <fullName evidence="4">E3 SUMO-protein ligase NSE2</fullName>
    </recommendedName>
    <alternativeName>
        <fullName evidence="11">E3 SUMO-protein transferase NSE2</fullName>
    </alternativeName>
    <alternativeName>
        <fullName evidence="12">Non-structural maintenance of chromosomes element 2 homolog</fullName>
    </alternativeName>
</protein>
<dbReference type="Gene3D" id="3.30.40.10">
    <property type="entry name" value="Zinc/RING finger domain, C3HC4 (zinc finger)"/>
    <property type="match status" value="1"/>
</dbReference>
<evidence type="ECO:0000256" key="5">
    <source>
        <dbReference type="ARBA" id="ARBA00022679"/>
    </source>
</evidence>
<evidence type="ECO:0000256" key="1">
    <source>
        <dbReference type="ARBA" id="ARBA00004123"/>
    </source>
</evidence>
<dbReference type="Proteomes" id="UP000694580">
    <property type="component" value="Chromosome 5"/>
</dbReference>
<evidence type="ECO:0000256" key="10">
    <source>
        <dbReference type="ARBA" id="ARBA00023242"/>
    </source>
</evidence>
<dbReference type="PANTHER" id="PTHR21330:SF1">
    <property type="entry name" value="E3 SUMO-PROTEIN LIGASE NSE2"/>
    <property type="match status" value="1"/>
</dbReference>
<evidence type="ECO:0000256" key="9">
    <source>
        <dbReference type="ARBA" id="ARBA00022833"/>
    </source>
</evidence>
<dbReference type="GeneTree" id="ENSGT00940000164859"/>
<dbReference type="Pfam" id="PF11789">
    <property type="entry name" value="zf-Nse"/>
    <property type="match status" value="1"/>
</dbReference>
<dbReference type="PANTHER" id="PTHR21330">
    <property type="entry name" value="E3 SUMO-PROTEIN LIGASE NSE2"/>
    <property type="match status" value="1"/>
</dbReference>
<evidence type="ECO:0000256" key="4">
    <source>
        <dbReference type="ARBA" id="ARBA00020923"/>
    </source>
</evidence>
<proteinExistence type="inferred from homology"/>
<dbReference type="GO" id="GO:0030915">
    <property type="term" value="C:Smc5-Smc6 complex"/>
    <property type="evidence" value="ECO:0007669"/>
    <property type="project" value="InterPro"/>
</dbReference>
<evidence type="ECO:0000256" key="11">
    <source>
        <dbReference type="ARBA" id="ARBA00031731"/>
    </source>
</evidence>
<reference evidence="16" key="2">
    <citation type="submission" date="2025-08" db="UniProtKB">
        <authorList>
            <consortium name="Ensembl"/>
        </authorList>
    </citation>
    <scope>IDENTIFICATION</scope>
</reference>
<evidence type="ECO:0000259" key="15">
    <source>
        <dbReference type="PROSITE" id="PS51044"/>
    </source>
</evidence>